<sequence>MSTTANTPSQANSPNISYVIPCSLSPRRGSVSSSPPTSPLPSTPPTMATTVGSEPEYITTDAPSQWGVSRLVRFDNECVAIPESEWFAHSDDPNADGGSTSKAGLKSGFGLNKMKKVVMVNKSYSLPFGPPEARALRRKTTS</sequence>
<gene>
    <name evidence="2" type="ORF">DFP72DRAFT_1064298</name>
</gene>
<feature type="compositionally biased region" description="Low complexity" evidence="1">
    <location>
        <begin position="23"/>
        <end position="35"/>
    </location>
</feature>
<evidence type="ECO:0000313" key="2">
    <source>
        <dbReference type="EMBL" id="KAF6758780.1"/>
    </source>
</evidence>
<dbReference type="Proteomes" id="UP000521943">
    <property type="component" value="Unassembled WGS sequence"/>
</dbReference>
<protein>
    <submittedName>
        <fullName evidence="2">Uncharacterized protein</fullName>
    </submittedName>
</protein>
<reference evidence="2 3" key="1">
    <citation type="submission" date="2020-07" db="EMBL/GenBank/DDBJ databases">
        <title>Comparative genomics of pyrophilous fungi reveals a link between fire events and developmental genes.</title>
        <authorList>
            <consortium name="DOE Joint Genome Institute"/>
            <person name="Steindorff A.S."/>
            <person name="Carver A."/>
            <person name="Calhoun S."/>
            <person name="Stillman K."/>
            <person name="Liu H."/>
            <person name="Lipzen A."/>
            <person name="Pangilinan J."/>
            <person name="Labutti K."/>
            <person name="Bruns T.D."/>
            <person name="Grigoriev I.V."/>
        </authorList>
    </citation>
    <scope>NUCLEOTIDE SEQUENCE [LARGE SCALE GENOMIC DNA]</scope>
    <source>
        <strain evidence="2 3">CBS 144469</strain>
    </source>
</reference>
<dbReference type="EMBL" id="JACGCI010000017">
    <property type="protein sequence ID" value="KAF6758780.1"/>
    <property type="molecule type" value="Genomic_DNA"/>
</dbReference>
<feature type="region of interest" description="Disordered" evidence="1">
    <location>
        <begin position="87"/>
        <end position="106"/>
    </location>
</feature>
<organism evidence="2 3">
    <name type="scientific">Ephemerocybe angulata</name>
    <dbReference type="NCBI Taxonomy" id="980116"/>
    <lineage>
        <taxon>Eukaryota</taxon>
        <taxon>Fungi</taxon>
        <taxon>Dikarya</taxon>
        <taxon>Basidiomycota</taxon>
        <taxon>Agaricomycotina</taxon>
        <taxon>Agaricomycetes</taxon>
        <taxon>Agaricomycetidae</taxon>
        <taxon>Agaricales</taxon>
        <taxon>Agaricineae</taxon>
        <taxon>Psathyrellaceae</taxon>
        <taxon>Ephemerocybe</taxon>
    </lineage>
</organism>
<name>A0A8H6M8F6_9AGAR</name>
<accession>A0A8H6M8F6</accession>
<dbReference type="OrthoDB" id="3269282at2759"/>
<feature type="region of interest" description="Disordered" evidence="1">
    <location>
        <begin position="1"/>
        <end position="62"/>
    </location>
</feature>
<proteinExistence type="predicted"/>
<comment type="caution">
    <text evidence="2">The sequence shown here is derived from an EMBL/GenBank/DDBJ whole genome shotgun (WGS) entry which is preliminary data.</text>
</comment>
<feature type="compositionally biased region" description="Polar residues" evidence="1">
    <location>
        <begin position="1"/>
        <end position="16"/>
    </location>
</feature>
<dbReference type="AlphaFoldDB" id="A0A8H6M8F6"/>
<evidence type="ECO:0000256" key="1">
    <source>
        <dbReference type="SAM" id="MobiDB-lite"/>
    </source>
</evidence>
<keyword evidence="3" id="KW-1185">Reference proteome</keyword>
<evidence type="ECO:0000313" key="3">
    <source>
        <dbReference type="Proteomes" id="UP000521943"/>
    </source>
</evidence>